<evidence type="ECO:0000313" key="5">
    <source>
        <dbReference type="EMBL" id="HIU45691.1"/>
    </source>
</evidence>
<keyword evidence="1" id="KW-0175">Coiled coil</keyword>
<dbReference type="Proteomes" id="UP000824123">
    <property type="component" value="Unassembled WGS sequence"/>
</dbReference>
<sequence length="365" mass="40495">MKRLLTVLMAALIALMPAALADEAPELLEPVGVKLDTAEVVRQDIYELKYYDATVAPYVEELSFTVDGEIDSINALAGDVVHKGDVLATLNQDDLIERAEELSAQIDYLTTELEFDQRDDQLELSMAQLELEQLRAGVASGEVTQQQVELKAADVDILRLGQQQQRELAEFEIASLQRQLDSVNEELGNNEIVAPFDGRLVYMELLQKGDQIKAYDVVYYIADDTRLYIDSAYISESSLAIANQLYARIGGANYDITPQEFDWREYVAIALAGGELRTGFDFADGVVLDGIESGQYAAVFMKTGLVEDALVVPANALYTDSEGRYVYKMEGDTRVRTEVTTGQSTTTLVEITEGLEEGDYVYVKE</sequence>
<proteinExistence type="predicted"/>
<feature type="domain" description="Multidrug resistance protein MdtA-like C-terminal permuted SH3" evidence="3">
    <location>
        <begin position="308"/>
        <end position="363"/>
    </location>
</feature>
<dbReference type="InterPro" id="IPR058647">
    <property type="entry name" value="BSH_CzcB-like"/>
</dbReference>
<dbReference type="GO" id="GO:0015562">
    <property type="term" value="F:efflux transmembrane transporter activity"/>
    <property type="evidence" value="ECO:0007669"/>
    <property type="project" value="TreeGrafter"/>
</dbReference>
<comment type="caution">
    <text evidence="5">The sequence shown here is derived from an EMBL/GenBank/DDBJ whole genome shotgun (WGS) entry which is preliminary data.</text>
</comment>
<dbReference type="AlphaFoldDB" id="A0A9D1LPK8"/>
<dbReference type="Gene3D" id="1.10.287.470">
    <property type="entry name" value="Helix hairpin bin"/>
    <property type="match status" value="1"/>
</dbReference>
<dbReference type="EMBL" id="DVNK01000005">
    <property type="protein sequence ID" value="HIU45691.1"/>
    <property type="molecule type" value="Genomic_DNA"/>
</dbReference>
<organism evidence="5 6">
    <name type="scientific">Candidatus Fimadaptatus faecigallinarum</name>
    <dbReference type="NCBI Taxonomy" id="2840814"/>
    <lineage>
        <taxon>Bacteria</taxon>
        <taxon>Bacillati</taxon>
        <taxon>Bacillota</taxon>
        <taxon>Clostridia</taxon>
        <taxon>Eubacteriales</taxon>
        <taxon>Candidatus Fimadaptatus</taxon>
    </lineage>
</organism>
<dbReference type="InterPro" id="IPR058627">
    <property type="entry name" value="MdtA-like_C"/>
</dbReference>
<name>A0A9D1LPK8_9FIRM</name>
<accession>A0A9D1LPK8</accession>
<feature type="signal peptide" evidence="2">
    <location>
        <begin position="1"/>
        <end position="21"/>
    </location>
</feature>
<feature type="coiled-coil region" evidence="1">
    <location>
        <begin position="166"/>
        <end position="193"/>
    </location>
</feature>
<evidence type="ECO:0000256" key="2">
    <source>
        <dbReference type="SAM" id="SignalP"/>
    </source>
</evidence>
<dbReference type="GO" id="GO:1990281">
    <property type="term" value="C:efflux pump complex"/>
    <property type="evidence" value="ECO:0007669"/>
    <property type="project" value="TreeGrafter"/>
</dbReference>
<feature type="chain" id="PRO_5038756076" evidence="2">
    <location>
        <begin position="22"/>
        <end position="365"/>
    </location>
</feature>
<reference evidence="5" key="1">
    <citation type="submission" date="2020-10" db="EMBL/GenBank/DDBJ databases">
        <authorList>
            <person name="Gilroy R."/>
        </authorList>
    </citation>
    <scope>NUCLEOTIDE SEQUENCE</scope>
    <source>
        <strain evidence="5">ChiSxjej2B14-8506</strain>
    </source>
</reference>
<dbReference type="PANTHER" id="PTHR30469">
    <property type="entry name" value="MULTIDRUG RESISTANCE PROTEIN MDTA"/>
    <property type="match status" value="1"/>
</dbReference>
<evidence type="ECO:0000259" key="3">
    <source>
        <dbReference type="Pfam" id="PF25967"/>
    </source>
</evidence>
<gene>
    <name evidence="5" type="ORF">IAC59_00355</name>
</gene>
<dbReference type="SUPFAM" id="SSF111369">
    <property type="entry name" value="HlyD-like secretion proteins"/>
    <property type="match status" value="1"/>
</dbReference>
<dbReference type="Pfam" id="PF25973">
    <property type="entry name" value="BSH_CzcB"/>
    <property type="match status" value="1"/>
</dbReference>
<evidence type="ECO:0000256" key="1">
    <source>
        <dbReference type="SAM" id="Coils"/>
    </source>
</evidence>
<dbReference type="Pfam" id="PF25967">
    <property type="entry name" value="RND-MFP_C"/>
    <property type="match status" value="1"/>
</dbReference>
<evidence type="ECO:0000259" key="4">
    <source>
        <dbReference type="Pfam" id="PF25973"/>
    </source>
</evidence>
<feature type="domain" description="CzcB-like barrel-sandwich hybrid" evidence="4">
    <location>
        <begin position="65"/>
        <end position="223"/>
    </location>
</feature>
<dbReference type="Gene3D" id="2.40.50.100">
    <property type="match status" value="1"/>
</dbReference>
<keyword evidence="2" id="KW-0732">Signal</keyword>
<dbReference type="Gene3D" id="2.40.420.20">
    <property type="match status" value="1"/>
</dbReference>
<reference evidence="5" key="2">
    <citation type="journal article" date="2021" name="PeerJ">
        <title>Extensive microbial diversity within the chicken gut microbiome revealed by metagenomics and culture.</title>
        <authorList>
            <person name="Gilroy R."/>
            <person name="Ravi A."/>
            <person name="Getino M."/>
            <person name="Pursley I."/>
            <person name="Horton D.L."/>
            <person name="Alikhan N.F."/>
            <person name="Baker D."/>
            <person name="Gharbi K."/>
            <person name="Hall N."/>
            <person name="Watson M."/>
            <person name="Adriaenssens E.M."/>
            <person name="Foster-Nyarko E."/>
            <person name="Jarju S."/>
            <person name="Secka A."/>
            <person name="Antonio M."/>
            <person name="Oren A."/>
            <person name="Chaudhuri R.R."/>
            <person name="La Ragione R."/>
            <person name="Hildebrand F."/>
            <person name="Pallen M.J."/>
        </authorList>
    </citation>
    <scope>NUCLEOTIDE SEQUENCE</scope>
    <source>
        <strain evidence="5">ChiSxjej2B14-8506</strain>
    </source>
</reference>
<protein>
    <submittedName>
        <fullName evidence="5">Biotin/lipoyl-binding protein</fullName>
    </submittedName>
</protein>
<evidence type="ECO:0000313" key="6">
    <source>
        <dbReference type="Proteomes" id="UP000824123"/>
    </source>
</evidence>